<dbReference type="GO" id="GO:0030479">
    <property type="term" value="C:actin cortical patch"/>
    <property type="evidence" value="ECO:0007669"/>
    <property type="project" value="TreeGrafter"/>
</dbReference>
<dbReference type="PANTHER" id="PTHR10407:SF15">
    <property type="entry name" value="HUNTINGTIN INTERACTING PROTEIN 1"/>
    <property type="match status" value="1"/>
</dbReference>
<sequence>MAYTGSTRNVDMSRSESDLAINIKKATNIGKHVRSCIVYTWDHKSSQSFWTGMKVQPIMADEVQTFKALISIHKVLQEGHPVTIREAHAHTGWLESLTRGVAGEGLRAAPPPTIPIECIPQRTFSSNPQLYGNSPRTQIHSCQPSPAQTILPGTTTRQQSISDTKV</sequence>
<dbReference type="AlphaFoldDB" id="A0A317T2J7"/>
<dbReference type="SUPFAM" id="SSF48464">
    <property type="entry name" value="ENTH/VHS domain"/>
    <property type="match status" value="1"/>
</dbReference>
<feature type="domain" description="ENTH" evidence="2">
    <location>
        <begin position="17"/>
        <end position="133"/>
    </location>
</feature>
<evidence type="ECO:0000313" key="4">
    <source>
        <dbReference type="Proteomes" id="UP000246991"/>
    </source>
</evidence>
<keyword evidence="4" id="KW-1185">Reference proteome</keyword>
<dbReference type="InterPro" id="IPR008942">
    <property type="entry name" value="ENTH_VHS"/>
</dbReference>
<dbReference type="InterPro" id="IPR013809">
    <property type="entry name" value="ENTH"/>
</dbReference>
<evidence type="ECO:0000313" key="3">
    <source>
        <dbReference type="EMBL" id="PWW79957.1"/>
    </source>
</evidence>
<dbReference type="InterPro" id="IPR030224">
    <property type="entry name" value="Sla2_fam"/>
</dbReference>
<dbReference type="GO" id="GO:0006897">
    <property type="term" value="P:endocytosis"/>
    <property type="evidence" value="ECO:0007669"/>
    <property type="project" value="InterPro"/>
</dbReference>
<dbReference type="GO" id="GO:0032051">
    <property type="term" value="F:clathrin light chain binding"/>
    <property type="evidence" value="ECO:0007669"/>
    <property type="project" value="TreeGrafter"/>
</dbReference>
<dbReference type="OrthoDB" id="10262320at2759"/>
<dbReference type="GO" id="GO:0035615">
    <property type="term" value="F:clathrin adaptor activity"/>
    <property type="evidence" value="ECO:0007669"/>
    <property type="project" value="TreeGrafter"/>
</dbReference>
<dbReference type="Pfam" id="PF07651">
    <property type="entry name" value="ANTH"/>
    <property type="match status" value="1"/>
</dbReference>
<dbReference type="GO" id="GO:0080025">
    <property type="term" value="F:phosphatidylinositol-3,5-bisphosphate binding"/>
    <property type="evidence" value="ECO:0007669"/>
    <property type="project" value="TreeGrafter"/>
</dbReference>
<dbReference type="EMBL" id="PYWC01000005">
    <property type="protein sequence ID" value="PWW79957.1"/>
    <property type="molecule type" value="Genomic_DNA"/>
</dbReference>
<dbReference type="GO" id="GO:0030136">
    <property type="term" value="C:clathrin-coated vesicle"/>
    <property type="evidence" value="ECO:0007669"/>
    <property type="project" value="TreeGrafter"/>
</dbReference>
<dbReference type="SMART" id="SM00273">
    <property type="entry name" value="ENTH"/>
    <property type="match status" value="1"/>
</dbReference>
<proteinExistence type="predicted"/>
<name>A0A317T2J7_9PEZI</name>
<dbReference type="STRING" id="42249.A0A317T2J7"/>
<gene>
    <name evidence="3" type="ORF">C7212DRAFT_341109</name>
</gene>
<organism evidence="3 4">
    <name type="scientific">Tuber magnatum</name>
    <name type="common">white Piedmont truffle</name>
    <dbReference type="NCBI Taxonomy" id="42249"/>
    <lineage>
        <taxon>Eukaryota</taxon>
        <taxon>Fungi</taxon>
        <taxon>Dikarya</taxon>
        <taxon>Ascomycota</taxon>
        <taxon>Pezizomycotina</taxon>
        <taxon>Pezizomycetes</taxon>
        <taxon>Pezizales</taxon>
        <taxon>Tuberaceae</taxon>
        <taxon>Tuber</taxon>
    </lineage>
</organism>
<reference evidence="3 4" key="1">
    <citation type="submission" date="2018-03" db="EMBL/GenBank/DDBJ databases">
        <title>Genomes of Pezizomycetes fungi and the evolution of truffles.</title>
        <authorList>
            <person name="Murat C."/>
            <person name="Payen T."/>
            <person name="Noel B."/>
            <person name="Kuo A."/>
            <person name="Martin F.M."/>
        </authorList>
    </citation>
    <scope>NUCLEOTIDE SEQUENCE [LARGE SCALE GENOMIC DNA]</scope>
    <source>
        <strain evidence="3">091103-1</strain>
    </source>
</reference>
<dbReference type="GO" id="GO:0048268">
    <property type="term" value="P:clathrin coat assembly"/>
    <property type="evidence" value="ECO:0007669"/>
    <property type="project" value="TreeGrafter"/>
</dbReference>
<dbReference type="Gene3D" id="1.25.40.90">
    <property type="match status" value="1"/>
</dbReference>
<feature type="region of interest" description="Disordered" evidence="1">
    <location>
        <begin position="127"/>
        <end position="166"/>
    </location>
</feature>
<dbReference type="GO" id="GO:0043325">
    <property type="term" value="F:phosphatidylinositol-3,4-bisphosphate binding"/>
    <property type="evidence" value="ECO:0007669"/>
    <property type="project" value="TreeGrafter"/>
</dbReference>
<dbReference type="GO" id="GO:0007015">
    <property type="term" value="P:actin filament organization"/>
    <property type="evidence" value="ECO:0007669"/>
    <property type="project" value="TreeGrafter"/>
</dbReference>
<dbReference type="InterPro" id="IPR011417">
    <property type="entry name" value="ANTH_dom"/>
</dbReference>
<accession>A0A317T2J7</accession>
<evidence type="ECO:0000256" key="1">
    <source>
        <dbReference type="SAM" id="MobiDB-lite"/>
    </source>
</evidence>
<protein>
    <submittedName>
        <fullName evidence="3">ANTH-domain-containing protein</fullName>
    </submittedName>
</protein>
<evidence type="ECO:0000259" key="2">
    <source>
        <dbReference type="SMART" id="SM00273"/>
    </source>
</evidence>
<dbReference type="PANTHER" id="PTHR10407">
    <property type="entry name" value="HUNTINGTIN INTERACTING PROTEIN 1"/>
    <property type="match status" value="1"/>
</dbReference>
<dbReference type="Proteomes" id="UP000246991">
    <property type="component" value="Unassembled WGS sequence"/>
</dbReference>
<dbReference type="GO" id="GO:0051015">
    <property type="term" value="F:actin filament binding"/>
    <property type="evidence" value="ECO:0007669"/>
    <property type="project" value="TreeGrafter"/>
</dbReference>
<comment type="caution">
    <text evidence="3">The sequence shown here is derived from an EMBL/GenBank/DDBJ whole genome shotgun (WGS) entry which is preliminary data.</text>
</comment>